<dbReference type="Proteomes" id="UP000823868">
    <property type="component" value="Unassembled WGS sequence"/>
</dbReference>
<reference evidence="1" key="2">
    <citation type="submission" date="2021-04" db="EMBL/GenBank/DDBJ databases">
        <authorList>
            <person name="Gilroy R."/>
        </authorList>
    </citation>
    <scope>NUCLEOTIDE SEQUENCE</scope>
    <source>
        <strain evidence="1">ChiBcec16_6824</strain>
    </source>
</reference>
<protein>
    <submittedName>
        <fullName evidence="1">Uncharacterized protein</fullName>
    </submittedName>
</protein>
<name>A0A9D1Y8U8_9FIRM</name>
<comment type="caution">
    <text evidence="1">The sequence shown here is derived from an EMBL/GenBank/DDBJ whole genome shotgun (WGS) entry which is preliminary data.</text>
</comment>
<dbReference type="AlphaFoldDB" id="A0A9D1Y8U8"/>
<proteinExistence type="predicted"/>
<sequence>MERRSRNILVLLIVLVIAVAVFSSFGLELYAGGVPEISLPTLLPTQSPNGSNSAGQEAGGAIRVGVTPETVQQVLEALERPESYARVVTVTYSVSNTTARSRQWVDGGWTRTETQLPGGLLRHSIAGEGTLYYWYSGSRTWQTAPLEPGQTEPETVRIPTYEGILEAPVSDIVQAAYGEKDGKSCIFVSVRDSGGAGETRYWVDDQSGLLFSAERLWQGETVLTMSADPAESPVPAGTAFTLPDGTVLHTAQGGAAVSPAPSE</sequence>
<organism evidence="1 2">
    <name type="scientific">Candidatus Flavonifractor merdigallinarum</name>
    <dbReference type="NCBI Taxonomy" id="2838589"/>
    <lineage>
        <taxon>Bacteria</taxon>
        <taxon>Bacillati</taxon>
        <taxon>Bacillota</taxon>
        <taxon>Clostridia</taxon>
        <taxon>Eubacteriales</taxon>
        <taxon>Oscillospiraceae</taxon>
        <taxon>Flavonifractor</taxon>
    </lineage>
</organism>
<reference evidence="1" key="1">
    <citation type="journal article" date="2021" name="PeerJ">
        <title>Extensive microbial diversity within the chicken gut microbiome revealed by metagenomics and culture.</title>
        <authorList>
            <person name="Gilroy R."/>
            <person name="Ravi A."/>
            <person name="Getino M."/>
            <person name="Pursley I."/>
            <person name="Horton D.L."/>
            <person name="Alikhan N.F."/>
            <person name="Baker D."/>
            <person name="Gharbi K."/>
            <person name="Hall N."/>
            <person name="Watson M."/>
            <person name="Adriaenssens E.M."/>
            <person name="Foster-Nyarko E."/>
            <person name="Jarju S."/>
            <person name="Secka A."/>
            <person name="Antonio M."/>
            <person name="Oren A."/>
            <person name="Chaudhuri R.R."/>
            <person name="La Ragione R."/>
            <person name="Hildebrand F."/>
            <person name="Pallen M.J."/>
        </authorList>
    </citation>
    <scope>NUCLEOTIDE SEQUENCE</scope>
    <source>
        <strain evidence="1">ChiBcec16_6824</strain>
    </source>
</reference>
<evidence type="ECO:0000313" key="2">
    <source>
        <dbReference type="Proteomes" id="UP000823868"/>
    </source>
</evidence>
<accession>A0A9D1Y8U8</accession>
<dbReference type="EMBL" id="DXDX01000129">
    <property type="protein sequence ID" value="HIY21640.1"/>
    <property type="molecule type" value="Genomic_DNA"/>
</dbReference>
<gene>
    <name evidence="1" type="ORF">H9841_07065</name>
</gene>
<evidence type="ECO:0000313" key="1">
    <source>
        <dbReference type="EMBL" id="HIY21640.1"/>
    </source>
</evidence>